<dbReference type="InterPro" id="IPR035986">
    <property type="entry name" value="PKD_dom_sf"/>
</dbReference>
<dbReference type="CDD" id="cd00146">
    <property type="entry name" value="PKD"/>
    <property type="match status" value="1"/>
</dbReference>
<reference evidence="3 4" key="1">
    <citation type="submission" date="2019-03" db="EMBL/GenBank/DDBJ databases">
        <title>Three New Species of Nocardioides, Nocardioides euryhalodurans sp. nov., Nocardioides seonyuensis sp. nov. and Nocardioides eburneoflavus sp. nov. Iolated from Soil.</title>
        <authorList>
            <person name="Roh S.G."/>
            <person name="Lee C."/>
            <person name="Kim M.-K."/>
            <person name="Kim S.B."/>
        </authorList>
    </citation>
    <scope>NUCLEOTIDE SEQUENCE [LARGE SCALE GENOMIC DNA]</scope>
    <source>
        <strain evidence="3 4">MMS17-SY207-3</strain>
    </source>
</reference>
<dbReference type="AlphaFoldDB" id="A0A4P7IBL8"/>
<dbReference type="EMBL" id="CP038436">
    <property type="protein sequence ID" value="QBX54464.1"/>
    <property type="molecule type" value="Genomic_DNA"/>
</dbReference>
<dbReference type="Pfam" id="PF18911">
    <property type="entry name" value="PKD_4"/>
    <property type="match status" value="1"/>
</dbReference>
<name>A0A4P7IBL8_9ACTN</name>
<dbReference type="SUPFAM" id="SSF49299">
    <property type="entry name" value="PKD domain"/>
    <property type="match status" value="1"/>
</dbReference>
<evidence type="ECO:0000259" key="2">
    <source>
        <dbReference type="PROSITE" id="PS50093"/>
    </source>
</evidence>
<evidence type="ECO:0000313" key="4">
    <source>
        <dbReference type="Proteomes" id="UP000294853"/>
    </source>
</evidence>
<sequence>MERVIRHLAVLVVLGLTSVALVVGPAGAKPTWQPVTNMYADLSAVGGSAQAPDVAVDAEGNATAVWSRSTGSGFVVQAATREAGGAWSAPVDLTTASNGYDPQVVVDAAGNATAIWRARAGEGTVVQAAGRPAGGVWSAPVDLATDLTLDHSRIDVPQIAVDAAGNVTATWSRYDAFRFVVQAASRPAGGAWTTPVDLSAPSNTSANSSLALDPAGNATVVWTTSEGSGGGYAPGSGAKIQAATRPAGGTWSSAVDVTDAGPSSYVYEPRVVVGRTGEVTAIWLALSGAYVVQSATRPAQGPWTAPETLSAPGADTSNPDVAVDGQGTTTAVWQEHDGDNWIVKGARRAAGGAWSDGVDLSAPGQDAINPQAVGDSAGNTTAIWTRSDGTAERIQAATQAAGGTWTEPLDLSAPGDGPSSIPFLENGEAHNPEIAVDPAGNVTAVWSRFDGNSWIVQARGLDAAGPVVAALTSPPSGTTGKPLGFEVTASDVWSSITDVAWDFGDGQTASGASVTHTYANPGTRTVTVTLTDAVGNATTRTRTIDVAPAPVAPPQVDPPATAPEITGLRLKPKQIEIHGPKRRTRTAVVLRLTEDARVTLTIQRKGVTGKKVRSAVVLRKSLDSGSSKLRLTSKQLKRKLGKRSFVPGRYTLTVTAVNDAGKDSRSTTLRVRR</sequence>
<dbReference type="InterPro" id="IPR022409">
    <property type="entry name" value="PKD/Chitinase_dom"/>
</dbReference>
<gene>
    <name evidence="3" type="ORF">EXE58_02585</name>
</gene>
<dbReference type="Proteomes" id="UP000294853">
    <property type="component" value="Chromosome"/>
</dbReference>
<keyword evidence="4" id="KW-1185">Reference proteome</keyword>
<dbReference type="GO" id="GO:0005975">
    <property type="term" value="P:carbohydrate metabolic process"/>
    <property type="evidence" value="ECO:0007669"/>
    <property type="project" value="UniProtKB-ARBA"/>
</dbReference>
<evidence type="ECO:0000313" key="3">
    <source>
        <dbReference type="EMBL" id="QBX54464.1"/>
    </source>
</evidence>
<dbReference type="InterPro" id="IPR013783">
    <property type="entry name" value="Ig-like_fold"/>
</dbReference>
<organism evidence="3 4">
    <name type="scientific">Nocardioides seonyuensis</name>
    <dbReference type="NCBI Taxonomy" id="2518371"/>
    <lineage>
        <taxon>Bacteria</taxon>
        <taxon>Bacillati</taxon>
        <taxon>Actinomycetota</taxon>
        <taxon>Actinomycetes</taxon>
        <taxon>Propionibacteriales</taxon>
        <taxon>Nocardioidaceae</taxon>
        <taxon>Nocardioides</taxon>
    </lineage>
</organism>
<dbReference type="OrthoDB" id="3753231at2"/>
<dbReference type="RefSeq" id="WP_135266437.1">
    <property type="nucleotide sequence ID" value="NZ_CP038436.1"/>
</dbReference>
<protein>
    <submittedName>
        <fullName evidence="3">PKD domain-containing protein</fullName>
    </submittedName>
</protein>
<proteinExistence type="predicted"/>
<accession>A0A4P7IBL8</accession>
<dbReference type="KEGG" id="nsn:EXE58_02585"/>
<dbReference type="PROSITE" id="PS50093">
    <property type="entry name" value="PKD"/>
    <property type="match status" value="1"/>
</dbReference>
<dbReference type="Gene3D" id="2.60.40.10">
    <property type="entry name" value="Immunoglobulins"/>
    <property type="match status" value="1"/>
</dbReference>
<dbReference type="InterPro" id="IPR000601">
    <property type="entry name" value="PKD_dom"/>
</dbReference>
<evidence type="ECO:0000256" key="1">
    <source>
        <dbReference type="SAM" id="MobiDB-lite"/>
    </source>
</evidence>
<dbReference type="SMART" id="SM00089">
    <property type="entry name" value="PKD"/>
    <property type="match status" value="1"/>
</dbReference>
<feature type="region of interest" description="Disordered" evidence="1">
    <location>
        <begin position="299"/>
        <end position="319"/>
    </location>
</feature>
<feature type="domain" description="PKD" evidence="2">
    <location>
        <begin position="466"/>
        <end position="546"/>
    </location>
</feature>